<evidence type="ECO:0000256" key="1">
    <source>
        <dbReference type="ARBA" id="ARBA00004123"/>
    </source>
</evidence>
<dbReference type="GO" id="GO:0005634">
    <property type="term" value="C:nucleus"/>
    <property type="evidence" value="ECO:0007669"/>
    <property type="project" value="UniProtKB-SubCell"/>
</dbReference>
<protein>
    <recommendedName>
        <fullName evidence="7">TF-B3 domain-containing protein</fullName>
    </recommendedName>
</protein>
<keyword evidence="4" id="KW-0804">Transcription</keyword>
<dbReference type="SUPFAM" id="SSF101936">
    <property type="entry name" value="DNA-binding pseudobarrel domain"/>
    <property type="match status" value="2"/>
</dbReference>
<dbReference type="InterPro" id="IPR015300">
    <property type="entry name" value="DNA-bd_pseudobarrel_sf"/>
</dbReference>
<evidence type="ECO:0000256" key="2">
    <source>
        <dbReference type="ARBA" id="ARBA00023015"/>
    </source>
</evidence>
<dbReference type="PANTHER" id="PTHR31920:SF129">
    <property type="entry name" value="B3 DOMAIN-CONTAINING TRANSCRIPTION FACTOR VRN1-LIKE"/>
    <property type="match status" value="1"/>
</dbReference>
<comment type="subcellular location">
    <subcellularLocation>
        <location evidence="1">Nucleus</location>
    </subcellularLocation>
</comment>
<organism evidence="8 9">
    <name type="scientific">Cannabis sativa</name>
    <name type="common">Hemp</name>
    <name type="synonym">Marijuana</name>
    <dbReference type="NCBI Taxonomy" id="3483"/>
    <lineage>
        <taxon>Eukaryota</taxon>
        <taxon>Viridiplantae</taxon>
        <taxon>Streptophyta</taxon>
        <taxon>Embryophyta</taxon>
        <taxon>Tracheophyta</taxon>
        <taxon>Spermatophyta</taxon>
        <taxon>Magnoliopsida</taxon>
        <taxon>eudicotyledons</taxon>
        <taxon>Gunneridae</taxon>
        <taxon>Pentapetalae</taxon>
        <taxon>rosids</taxon>
        <taxon>fabids</taxon>
        <taxon>Rosales</taxon>
        <taxon>Cannabaceae</taxon>
        <taxon>Cannabis</taxon>
    </lineage>
</organism>
<feature type="compositionally biased region" description="Polar residues" evidence="6">
    <location>
        <begin position="167"/>
        <end position="180"/>
    </location>
</feature>
<evidence type="ECO:0000256" key="4">
    <source>
        <dbReference type="ARBA" id="ARBA00023163"/>
    </source>
</evidence>
<evidence type="ECO:0000256" key="6">
    <source>
        <dbReference type="SAM" id="MobiDB-lite"/>
    </source>
</evidence>
<evidence type="ECO:0000259" key="7">
    <source>
        <dbReference type="PROSITE" id="PS50863"/>
    </source>
</evidence>
<evidence type="ECO:0000313" key="9">
    <source>
        <dbReference type="Proteomes" id="UP000525078"/>
    </source>
</evidence>
<keyword evidence="3" id="KW-0238">DNA-binding</keyword>
<dbReference type="Proteomes" id="UP000525078">
    <property type="component" value="Unassembled WGS sequence"/>
</dbReference>
<reference evidence="8 9" key="1">
    <citation type="journal article" date="2020" name="bioRxiv">
        <title>Sequence and annotation of 42 cannabis genomes reveals extensive copy number variation in cannabinoid synthesis and pathogen resistance genes.</title>
        <authorList>
            <person name="Mckernan K.J."/>
            <person name="Helbert Y."/>
            <person name="Kane L.T."/>
            <person name="Ebling H."/>
            <person name="Zhang L."/>
            <person name="Liu B."/>
            <person name="Eaton Z."/>
            <person name="Mclaughlin S."/>
            <person name="Kingan S."/>
            <person name="Baybayan P."/>
            <person name="Concepcion G."/>
            <person name="Jordan M."/>
            <person name="Riva A."/>
            <person name="Barbazuk W."/>
            <person name="Harkins T."/>
        </authorList>
    </citation>
    <scope>NUCLEOTIDE SEQUENCE [LARGE SCALE GENOMIC DNA]</scope>
    <source>
        <strain evidence="9">cv. Jamaican Lion 4</strain>
        <tissue evidence="8">Leaf</tissue>
    </source>
</reference>
<dbReference type="PANTHER" id="PTHR31920">
    <property type="entry name" value="B3 DOMAIN-CONTAINING"/>
    <property type="match status" value="1"/>
</dbReference>
<dbReference type="Pfam" id="PF02362">
    <property type="entry name" value="B3"/>
    <property type="match status" value="1"/>
</dbReference>
<feature type="region of interest" description="Disordered" evidence="6">
    <location>
        <begin position="127"/>
        <end position="195"/>
    </location>
</feature>
<sequence>MAPIQKKSTLRPLFTLVVDETAIVQHKLRIPKKCVMLFGEELGEMGTLTVPHGNGNRAWKVRIVKNGKNKKKKCHNNNNIWFKDGMEEFINYYSIHLHSILQFTYQGSSMFSVRICDALGSEIDYPFDEEDEDEDEEDDDDDDDDDDDEDGDDDDDYVCKSYKRKSFNSQKQSGKRTSVASKDHNSKQSSQGFWCHVKQEQVDDDDNDNDEHEMVVPRSFDYHKGRRLVMSKGAKAAQAAAYASKSKLHNPSFMGLVNQHNIRMAVPAEFVRRHMKFCVDKSVEVELQPQAKNDEKMKWVVSCCPMKKCGTLMKRLGKGWSSFSSNQNLKSGDVCVFEMIPNLNDNGDLVFRVWIYRAANYE</sequence>
<dbReference type="AlphaFoldDB" id="A0A7J6GBN2"/>
<accession>A0A7J6GBN2</accession>
<name>A0A7J6GBN2_CANSA</name>
<dbReference type="PROSITE" id="PS50863">
    <property type="entry name" value="B3"/>
    <property type="match status" value="1"/>
</dbReference>
<dbReference type="InterPro" id="IPR050655">
    <property type="entry name" value="Plant_B3_domain"/>
</dbReference>
<keyword evidence="5" id="KW-0539">Nucleus</keyword>
<evidence type="ECO:0000313" key="8">
    <source>
        <dbReference type="EMBL" id="KAF4380344.1"/>
    </source>
</evidence>
<dbReference type="CDD" id="cd10017">
    <property type="entry name" value="B3_DNA"/>
    <property type="match status" value="1"/>
</dbReference>
<proteinExistence type="predicted"/>
<dbReference type="GO" id="GO:0003677">
    <property type="term" value="F:DNA binding"/>
    <property type="evidence" value="ECO:0007669"/>
    <property type="project" value="UniProtKB-KW"/>
</dbReference>
<keyword evidence="2" id="KW-0805">Transcription regulation</keyword>
<feature type="domain" description="TF-B3" evidence="7">
    <location>
        <begin position="249"/>
        <end position="359"/>
    </location>
</feature>
<dbReference type="EMBL" id="JAATIP010000065">
    <property type="protein sequence ID" value="KAF4380344.1"/>
    <property type="molecule type" value="Genomic_DNA"/>
</dbReference>
<evidence type="ECO:0000256" key="5">
    <source>
        <dbReference type="ARBA" id="ARBA00023242"/>
    </source>
</evidence>
<dbReference type="Gene3D" id="2.40.330.10">
    <property type="entry name" value="DNA-binding pseudobarrel domain"/>
    <property type="match status" value="2"/>
</dbReference>
<evidence type="ECO:0000256" key="3">
    <source>
        <dbReference type="ARBA" id="ARBA00023125"/>
    </source>
</evidence>
<gene>
    <name evidence="8" type="ORF">F8388_024637</name>
</gene>
<feature type="compositionally biased region" description="Acidic residues" evidence="6">
    <location>
        <begin position="127"/>
        <end position="156"/>
    </location>
</feature>
<comment type="caution">
    <text evidence="8">The sequence shown here is derived from an EMBL/GenBank/DDBJ whole genome shotgun (WGS) entry which is preliminary data.</text>
</comment>
<dbReference type="SMART" id="SM01019">
    <property type="entry name" value="B3"/>
    <property type="match status" value="2"/>
</dbReference>
<dbReference type="InterPro" id="IPR003340">
    <property type="entry name" value="B3_DNA-bd"/>
</dbReference>